<feature type="region of interest" description="Disordered" evidence="1">
    <location>
        <begin position="17"/>
        <end position="41"/>
    </location>
</feature>
<organism evidence="2 3">
    <name type="scientific">Burkholderia anthina</name>
    <dbReference type="NCBI Taxonomy" id="179879"/>
    <lineage>
        <taxon>Bacteria</taxon>
        <taxon>Pseudomonadati</taxon>
        <taxon>Pseudomonadota</taxon>
        <taxon>Betaproteobacteria</taxon>
        <taxon>Burkholderiales</taxon>
        <taxon>Burkholderiaceae</taxon>
        <taxon>Burkholderia</taxon>
        <taxon>Burkholderia cepacia complex</taxon>
    </lineage>
</organism>
<evidence type="ECO:0000313" key="3">
    <source>
        <dbReference type="Proteomes" id="UP000755577"/>
    </source>
</evidence>
<keyword evidence="3" id="KW-1185">Reference proteome</keyword>
<name>A0ABS2B2C5_9BURK</name>
<protein>
    <submittedName>
        <fullName evidence="2">Uncharacterized protein</fullName>
    </submittedName>
</protein>
<sequence length="171" mass="19090">MTKGAKKPDALDELIGNAAARSKNKHRLATQTERGRRLEKRRGHIPLSAVFEDEDFRRHLDIEKRSVHGNPELIRALEEELASNAASYAETKVKRRKAAIEGGKATASVRQPVVTSAHDAIVKYASQQLENGKKPHELASITARHFKYSDRRVRDILKNAGLIKKKNGNAP</sequence>
<gene>
    <name evidence="2" type="ORF">JQK92_11575</name>
</gene>
<reference evidence="2 3" key="1">
    <citation type="submission" date="2021-02" db="EMBL/GenBank/DDBJ databases">
        <title>Draft genome of the type strains Burkholderia anthina DSM16086.</title>
        <authorList>
            <person name="Hertel R."/>
            <person name="Meissner J."/>
            <person name="Poehlein A."/>
            <person name="Daniel R."/>
            <person name="Commichau F.M."/>
        </authorList>
    </citation>
    <scope>NUCLEOTIDE SEQUENCE [LARGE SCALE GENOMIC DNA]</scope>
    <source>
        <strain evidence="2 3">DSM 16086</strain>
    </source>
</reference>
<proteinExistence type="predicted"/>
<comment type="caution">
    <text evidence="2">The sequence shown here is derived from an EMBL/GenBank/DDBJ whole genome shotgun (WGS) entry which is preliminary data.</text>
</comment>
<dbReference type="Proteomes" id="UP000755577">
    <property type="component" value="Unassembled WGS sequence"/>
</dbReference>
<dbReference type="RefSeq" id="WP_174924996.1">
    <property type="nucleotide sequence ID" value="NZ_CABVLY010000001.1"/>
</dbReference>
<dbReference type="GeneID" id="56498413"/>
<accession>A0ABS2B2C5</accession>
<evidence type="ECO:0000313" key="2">
    <source>
        <dbReference type="EMBL" id="MBM2767063.1"/>
    </source>
</evidence>
<evidence type="ECO:0000256" key="1">
    <source>
        <dbReference type="SAM" id="MobiDB-lite"/>
    </source>
</evidence>
<dbReference type="EMBL" id="JAFCIQ010000006">
    <property type="protein sequence ID" value="MBM2767063.1"/>
    <property type="molecule type" value="Genomic_DNA"/>
</dbReference>